<dbReference type="Gene3D" id="2.170.130.10">
    <property type="entry name" value="TonB-dependent receptor, plug domain"/>
    <property type="match status" value="1"/>
</dbReference>
<dbReference type="KEGG" id="vbh:CMV30_06095"/>
<dbReference type="PANTHER" id="PTHR40980">
    <property type="entry name" value="PLUG DOMAIN-CONTAINING PROTEIN"/>
    <property type="match status" value="1"/>
</dbReference>
<evidence type="ECO:0000256" key="3">
    <source>
        <dbReference type="ARBA" id="ARBA00023237"/>
    </source>
</evidence>
<feature type="domain" description="TonB-dependent receptor plug" evidence="6">
    <location>
        <begin position="188"/>
        <end position="303"/>
    </location>
</feature>
<keyword evidence="4" id="KW-0798">TonB box</keyword>
<evidence type="ECO:0000259" key="6">
    <source>
        <dbReference type="Pfam" id="PF07715"/>
    </source>
</evidence>
<dbReference type="InterPro" id="IPR037066">
    <property type="entry name" value="Plug_dom_sf"/>
</dbReference>
<gene>
    <name evidence="7" type="ORF">CMV30_06095</name>
</gene>
<evidence type="ECO:0008006" key="9">
    <source>
        <dbReference type="Google" id="ProtNLM"/>
    </source>
</evidence>
<comment type="subcellular location">
    <subcellularLocation>
        <location evidence="1 4">Cell outer membrane</location>
    </subcellularLocation>
</comment>
<dbReference type="AlphaFoldDB" id="A0A290QE00"/>
<feature type="domain" description="TonB-dependent receptor-like beta-barrel" evidence="5">
    <location>
        <begin position="559"/>
        <end position="1037"/>
    </location>
</feature>
<evidence type="ECO:0000313" key="7">
    <source>
        <dbReference type="EMBL" id="ATC63558.1"/>
    </source>
</evidence>
<dbReference type="Gene3D" id="2.60.40.1120">
    <property type="entry name" value="Carboxypeptidase-like, regulatory domain"/>
    <property type="match status" value="1"/>
</dbReference>
<evidence type="ECO:0000256" key="4">
    <source>
        <dbReference type="RuleBase" id="RU003357"/>
    </source>
</evidence>
<evidence type="ECO:0000256" key="1">
    <source>
        <dbReference type="ARBA" id="ARBA00004442"/>
    </source>
</evidence>
<proteinExistence type="inferred from homology"/>
<dbReference type="InterPro" id="IPR013784">
    <property type="entry name" value="Carb-bd-like_fold"/>
</dbReference>
<comment type="similarity">
    <text evidence="4">Belongs to the TonB-dependent receptor family.</text>
</comment>
<keyword evidence="3" id="KW-0998">Cell outer membrane</keyword>
<name>A0A290QE00_9BACT</name>
<dbReference type="Pfam" id="PF13620">
    <property type="entry name" value="CarboxypepD_reg"/>
    <property type="match status" value="1"/>
</dbReference>
<keyword evidence="2 4" id="KW-0472">Membrane</keyword>
<dbReference type="EMBL" id="CP023344">
    <property type="protein sequence ID" value="ATC63558.1"/>
    <property type="molecule type" value="Genomic_DNA"/>
</dbReference>
<evidence type="ECO:0000313" key="8">
    <source>
        <dbReference type="Proteomes" id="UP000217265"/>
    </source>
</evidence>
<dbReference type="PANTHER" id="PTHR40980:SF4">
    <property type="entry name" value="TONB-DEPENDENT RECEPTOR-LIKE BETA-BARREL DOMAIN-CONTAINING PROTEIN"/>
    <property type="match status" value="1"/>
</dbReference>
<dbReference type="GO" id="GO:0030246">
    <property type="term" value="F:carbohydrate binding"/>
    <property type="evidence" value="ECO:0007669"/>
    <property type="project" value="InterPro"/>
</dbReference>
<dbReference type="Pfam" id="PF00593">
    <property type="entry name" value="TonB_dep_Rec_b-barrel"/>
    <property type="match status" value="1"/>
</dbReference>
<evidence type="ECO:0000259" key="5">
    <source>
        <dbReference type="Pfam" id="PF00593"/>
    </source>
</evidence>
<organism evidence="7 8">
    <name type="scientific">Nibricoccus aquaticus</name>
    <dbReference type="NCBI Taxonomy" id="2576891"/>
    <lineage>
        <taxon>Bacteria</taxon>
        <taxon>Pseudomonadati</taxon>
        <taxon>Verrucomicrobiota</taxon>
        <taxon>Opitutia</taxon>
        <taxon>Opitutales</taxon>
        <taxon>Opitutaceae</taxon>
        <taxon>Nibricoccus</taxon>
    </lineage>
</organism>
<reference evidence="7 8" key="1">
    <citation type="submission" date="2017-09" db="EMBL/GenBank/DDBJ databases">
        <title>Complete genome sequence of Verrucomicrobial strain HZ-65, isolated from freshwater.</title>
        <authorList>
            <person name="Choi A."/>
        </authorList>
    </citation>
    <scope>NUCLEOTIDE SEQUENCE [LARGE SCALE GENOMIC DNA]</scope>
    <source>
        <strain evidence="7 8">HZ-65</strain>
    </source>
</reference>
<dbReference type="GO" id="GO:0009279">
    <property type="term" value="C:cell outer membrane"/>
    <property type="evidence" value="ECO:0007669"/>
    <property type="project" value="UniProtKB-SubCell"/>
</dbReference>
<dbReference type="OrthoDB" id="175029at2"/>
<dbReference type="Gene3D" id="2.40.170.20">
    <property type="entry name" value="TonB-dependent receptor, beta-barrel domain"/>
    <property type="match status" value="1"/>
</dbReference>
<dbReference type="SUPFAM" id="SSF56935">
    <property type="entry name" value="Porins"/>
    <property type="match status" value="1"/>
</dbReference>
<evidence type="ECO:0000256" key="2">
    <source>
        <dbReference type="ARBA" id="ARBA00023136"/>
    </source>
</evidence>
<dbReference type="Proteomes" id="UP000217265">
    <property type="component" value="Chromosome"/>
</dbReference>
<keyword evidence="8" id="KW-1185">Reference proteome</keyword>
<dbReference type="SUPFAM" id="SSF49452">
    <property type="entry name" value="Starch-binding domain-like"/>
    <property type="match status" value="1"/>
</dbReference>
<dbReference type="InterPro" id="IPR000531">
    <property type="entry name" value="Beta-barrel_TonB"/>
</dbReference>
<dbReference type="InterPro" id="IPR036942">
    <property type="entry name" value="Beta-barrel_TonB_sf"/>
</dbReference>
<accession>A0A290QE00</accession>
<sequence>MKLKNIFDILSEHRDTPSLTRAPAVRSRTPNIRPRAGFDPLLMNRKPTRLLFIVSLALAFVLPAAAQTPGAATGTITGTVLNPLTREYVRNAEVRVDGTDITATTESGGAYRLPRVPAGTVTVTVSYSGYSSSSAQVVVAGGETVTRDFEISSAETSSPDGGVIQLDAFVVASEREGNAKALQTQKKSMTMSRSVASDAFGDVTEGNVGEFLKYLPGVELEYVEADTRGPRLGGLGSEYTSVTMDGLGVASADAFTQYVAFENSAAGTSNRSFGFEQVSINSIESIEINRVTAASMDASAPAGNIDLKTKRAFDLKGRRIGLNASTVFNSEEFTTGKTPGPDDSISRKYKPNYSLDYSDVFFGNRLGILFGISESNLYNEQYRVDHTYNRTQVAGTDSRPQVLTQILLKDGPKWTKRFTSTLTADFRASSDLTLSLSVGYNGYDARFYNRQVTMQAGANNTGATTGRQNVSGDGVLAYGTNGTSTAASRQVVMGGGNGVKLSHTTTISPRFEYRKNDWVIDGAYSYSRADNNYDNLVRGTVANTPVNNLTGVSFNATRSGGGEADWKFTQTGGADWASLSSYLNPRISDDNRQDKNELNQGQLNVRYTLPTQLPIFIQAGGKITESHRVTSNSNTYDVWRYIGPGGGATGSFAGFNTPFQLYGAGNQVGAQFTSLNGGGGPAFPNREALGALFRTNPEYFERGESTGIITVAQYEQGVYTNNPTFDITETIPAAYLMGNTRISALQLQSGIRFEETKLESKELNPHSTDEIVAAGFPVNASGVPTTWAGMDYKYADRPRVTREGKYHNFFPSLTAKYTIMPNLLADIGWGKTIKRPNLNQIAGTRQINDTAEQVITPNPNLLPERSEKVVAALSYFFGRNSSSNLQVVAGYNKLTDQQIGATLTATEYGNTDPALDAYDFISFTNADSPVTFKTLEASFLQNLTFLPKAFRGTSVNVSYTRTQTDRRVYGAVPHSVKGGVSYRYKRFFISMNGVWRDDSPWFQGTQNRYLKSNVKYDLSSSFKLTDNVSLYLSGRNIFEVPHRIYESSNGNPDVIFRYENYGTNWSIGVKATF</sequence>
<protein>
    <recommendedName>
        <fullName evidence="9">TonB-dependent receptor</fullName>
    </recommendedName>
</protein>
<dbReference type="Pfam" id="PF07715">
    <property type="entry name" value="Plug"/>
    <property type="match status" value="1"/>
</dbReference>
<dbReference type="InterPro" id="IPR012910">
    <property type="entry name" value="Plug_dom"/>
</dbReference>